<evidence type="ECO:0000313" key="2">
    <source>
        <dbReference type="EMBL" id="DAD28066.1"/>
    </source>
</evidence>
<keyword evidence="1" id="KW-1133">Transmembrane helix</keyword>
<proteinExistence type="predicted"/>
<dbReference type="PANTHER" id="PTHR34656">
    <property type="entry name" value="PYRROLINE-5-CARBOXYLATE REDUCTASE"/>
    <property type="match status" value="1"/>
</dbReference>
<keyword evidence="1" id="KW-0812">Transmembrane</keyword>
<feature type="transmembrane region" description="Helical" evidence="1">
    <location>
        <begin position="41"/>
        <end position="60"/>
    </location>
</feature>
<evidence type="ECO:0000256" key="1">
    <source>
        <dbReference type="SAM" id="Phobius"/>
    </source>
</evidence>
<dbReference type="EMBL" id="DUZY01000002">
    <property type="protein sequence ID" value="DAD28066.1"/>
    <property type="molecule type" value="Genomic_DNA"/>
</dbReference>
<keyword evidence="3" id="KW-1185">Reference proteome</keyword>
<gene>
    <name evidence="2" type="ORF">HUJ06_029534</name>
</gene>
<organism evidence="2 3">
    <name type="scientific">Nelumbo nucifera</name>
    <name type="common">Sacred lotus</name>
    <dbReference type="NCBI Taxonomy" id="4432"/>
    <lineage>
        <taxon>Eukaryota</taxon>
        <taxon>Viridiplantae</taxon>
        <taxon>Streptophyta</taxon>
        <taxon>Embryophyta</taxon>
        <taxon>Tracheophyta</taxon>
        <taxon>Spermatophyta</taxon>
        <taxon>Magnoliopsida</taxon>
        <taxon>Proteales</taxon>
        <taxon>Nelumbonaceae</taxon>
        <taxon>Nelumbo</taxon>
    </lineage>
</organism>
<name>A0A822YAC3_NELNU</name>
<keyword evidence="1" id="KW-0472">Membrane</keyword>
<comment type="caution">
    <text evidence="2">The sequence shown here is derived from an EMBL/GenBank/DDBJ whole genome shotgun (WGS) entry which is preliminary data.</text>
</comment>
<protein>
    <submittedName>
        <fullName evidence="2">Uncharacterized protein</fullName>
    </submittedName>
</protein>
<sequence>MTSEWPVLVEVKSSRDSRTWAADKGKVAPQTQILMSKRRTWACLLVLVYTLLPSSSWTLLHSIMSWYNSNVYSTSSNGARVTGWPALYA</sequence>
<dbReference type="Proteomes" id="UP000607653">
    <property type="component" value="Unassembled WGS sequence"/>
</dbReference>
<dbReference type="PANTHER" id="PTHR34656:SF1">
    <property type="entry name" value="PYRROLINE-5-CARBOXYLATE REDUCTASE"/>
    <property type="match status" value="1"/>
</dbReference>
<dbReference type="AlphaFoldDB" id="A0A822YAC3"/>
<reference evidence="2 3" key="1">
    <citation type="journal article" date="2020" name="Mol. Biol. Evol.">
        <title>Distinct Expression and Methylation Patterns for Genes with Different Fates following a Single Whole-Genome Duplication in Flowering Plants.</title>
        <authorList>
            <person name="Shi T."/>
            <person name="Rahmani R.S."/>
            <person name="Gugger P.F."/>
            <person name="Wang M."/>
            <person name="Li H."/>
            <person name="Zhang Y."/>
            <person name="Li Z."/>
            <person name="Wang Q."/>
            <person name="Van de Peer Y."/>
            <person name="Marchal K."/>
            <person name="Chen J."/>
        </authorList>
    </citation>
    <scope>NUCLEOTIDE SEQUENCE [LARGE SCALE GENOMIC DNA]</scope>
    <source>
        <tissue evidence="2">Leaf</tissue>
    </source>
</reference>
<accession>A0A822YAC3</accession>
<evidence type="ECO:0000313" key="3">
    <source>
        <dbReference type="Proteomes" id="UP000607653"/>
    </source>
</evidence>